<dbReference type="SUPFAM" id="SSF53474">
    <property type="entry name" value="alpha/beta-Hydrolases"/>
    <property type="match status" value="1"/>
</dbReference>
<evidence type="ECO:0000313" key="2">
    <source>
        <dbReference type="EMBL" id="SVA39095.1"/>
    </source>
</evidence>
<sequence length="244" mass="27475">MKKIFILYYLILLPSWAQTITYHKEGDTSINGYLALPKTKNPAPGIILIHEWWGLNDDIRKKADHFAAQGYAALAVDLYHSESTDKPSEARQLAGAVRQNMDKAFNNLSAAIKYLKNQTNVDNNRMASIGWCFGGGWSYQIAKNNLGVKASVIYYGRFNPKDDLQKMRANIIGHFADKDRGISVETVKEFQALLKTQNGDHEIYIYPNTTHGFASRPLQNPNYVEAASALAFERTLAFLIKSLK</sequence>
<dbReference type="EMBL" id="UINC01008693">
    <property type="protein sequence ID" value="SVA39095.1"/>
    <property type="molecule type" value="Genomic_DNA"/>
</dbReference>
<proteinExistence type="predicted"/>
<dbReference type="InterPro" id="IPR029058">
    <property type="entry name" value="AB_hydrolase_fold"/>
</dbReference>
<protein>
    <recommendedName>
        <fullName evidence="1">Dienelactone hydrolase domain-containing protein</fullName>
    </recommendedName>
</protein>
<reference evidence="2" key="1">
    <citation type="submission" date="2018-05" db="EMBL/GenBank/DDBJ databases">
        <authorList>
            <person name="Lanie J.A."/>
            <person name="Ng W.-L."/>
            <person name="Kazmierczak K.M."/>
            <person name="Andrzejewski T.M."/>
            <person name="Davidsen T.M."/>
            <person name="Wayne K.J."/>
            <person name="Tettelin H."/>
            <person name="Glass J.I."/>
            <person name="Rusch D."/>
            <person name="Podicherti R."/>
            <person name="Tsui H.-C.T."/>
            <person name="Winkler M.E."/>
        </authorList>
    </citation>
    <scope>NUCLEOTIDE SEQUENCE</scope>
</reference>
<dbReference type="Gene3D" id="3.40.50.1820">
    <property type="entry name" value="alpha/beta hydrolase"/>
    <property type="match status" value="1"/>
</dbReference>
<dbReference type="PANTHER" id="PTHR46623">
    <property type="entry name" value="CARBOXYMETHYLENEBUTENOLIDASE-RELATED"/>
    <property type="match status" value="1"/>
</dbReference>
<name>A0A381VFG8_9ZZZZ</name>
<dbReference type="PANTHER" id="PTHR46623:SF6">
    <property type="entry name" value="ALPHA_BETA-HYDROLASES SUPERFAMILY PROTEIN"/>
    <property type="match status" value="1"/>
</dbReference>
<dbReference type="Pfam" id="PF01738">
    <property type="entry name" value="DLH"/>
    <property type="match status" value="1"/>
</dbReference>
<feature type="domain" description="Dienelactone hydrolase" evidence="1">
    <location>
        <begin position="30"/>
        <end position="239"/>
    </location>
</feature>
<dbReference type="GO" id="GO:0016787">
    <property type="term" value="F:hydrolase activity"/>
    <property type="evidence" value="ECO:0007669"/>
    <property type="project" value="InterPro"/>
</dbReference>
<evidence type="ECO:0000259" key="1">
    <source>
        <dbReference type="Pfam" id="PF01738"/>
    </source>
</evidence>
<gene>
    <name evidence="2" type="ORF">METZ01_LOCUS91949</name>
</gene>
<organism evidence="2">
    <name type="scientific">marine metagenome</name>
    <dbReference type="NCBI Taxonomy" id="408172"/>
    <lineage>
        <taxon>unclassified sequences</taxon>
        <taxon>metagenomes</taxon>
        <taxon>ecological metagenomes</taxon>
    </lineage>
</organism>
<dbReference type="InterPro" id="IPR002925">
    <property type="entry name" value="Dienelactn_hydro"/>
</dbReference>
<accession>A0A381VFG8</accession>
<dbReference type="InterPro" id="IPR051049">
    <property type="entry name" value="Dienelactone_hydrolase-like"/>
</dbReference>
<dbReference type="AlphaFoldDB" id="A0A381VFG8"/>